<reference evidence="2 3" key="1">
    <citation type="submission" date="2019-02" db="EMBL/GenBank/DDBJ databases">
        <title>Prokaryotic population dynamics and viral predation in marine succession experiment using metagenomics: the confinement effect.</title>
        <authorList>
            <person name="Haro-Moreno J.M."/>
            <person name="Rodriguez-Valera F."/>
            <person name="Lopez-Perez M."/>
        </authorList>
    </citation>
    <scope>NUCLEOTIDE SEQUENCE [LARGE SCALE GENOMIC DNA]</scope>
    <source>
        <strain evidence="2">MED-G157</strain>
    </source>
</reference>
<sequence length="191" mass="22107">MRYFLFIAFFTVLSSPGRGDDVPSLLNQELTNYRFSTVPVNDQVLVTQLNVSQQFILSSRRRDFNNLLYRHLGILEARGDKRDIAIIQEVIDQKLLANDQIKAWQSMGIVFGDILAKEFGMAWVSYEDELGISKALRWKETDNYVFPITFFSKRVQFGESIDANVLYNNISNEINQFKEDSARVAGQRHNR</sequence>
<protein>
    <submittedName>
        <fullName evidence="2">DUF3806 domain-containing protein</fullName>
    </submittedName>
</protein>
<gene>
    <name evidence="2" type="ORF">EVA68_06695</name>
</gene>
<dbReference type="InterPro" id="IPR024266">
    <property type="entry name" value="DUF3806"/>
</dbReference>
<evidence type="ECO:0000259" key="1">
    <source>
        <dbReference type="Pfam" id="PF12713"/>
    </source>
</evidence>
<evidence type="ECO:0000313" key="3">
    <source>
        <dbReference type="Proteomes" id="UP000316199"/>
    </source>
</evidence>
<accession>A0A520RZA9</accession>
<dbReference type="Proteomes" id="UP000316199">
    <property type="component" value="Unassembled WGS sequence"/>
</dbReference>
<comment type="caution">
    <text evidence="2">The sequence shown here is derived from an EMBL/GenBank/DDBJ whole genome shotgun (WGS) entry which is preliminary data.</text>
</comment>
<feature type="domain" description="DUF3806" evidence="1">
    <location>
        <begin position="83"/>
        <end position="167"/>
    </location>
</feature>
<dbReference type="Gene3D" id="1.20.120.1090">
    <property type="match status" value="1"/>
</dbReference>
<evidence type="ECO:0000313" key="2">
    <source>
        <dbReference type="EMBL" id="RZO75548.1"/>
    </source>
</evidence>
<dbReference type="AlphaFoldDB" id="A0A520RZA9"/>
<dbReference type="EMBL" id="SHAG01000031">
    <property type="protein sequence ID" value="RZO75548.1"/>
    <property type="molecule type" value="Genomic_DNA"/>
</dbReference>
<proteinExistence type="predicted"/>
<name>A0A520RZA9_9GAMM</name>
<organism evidence="2 3">
    <name type="scientific">OM182 bacterium</name>
    <dbReference type="NCBI Taxonomy" id="2510334"/>
    <lineage>
        <taxon>Bacteria</taxon>
        <taxon>Pseudomonadati</taxon>
        <taxon>Pseudomonadota</taxon>
        <taxon>Gammaproteobacteria</taxon>
        <taxon>OMG group</taxon>
        <taxon>OM182 clade</taxon>
    </lineage>
</organism>
<dbReference type="Pfam" id="PF12713">
    <property type="entry name" value="DUF3806"/>
    <property type="match status" value="1"/>
</dbReference>